<evidence type="ECO:0000256" key="1">
    <source>
        <dbReference type="SAM" id="MobiDB-lite"/>
    </source>
</evidence>
<name>A0A3Q9KQS8_STRGD</name>
<evidence type="ECO:0000313" key="4">
    <source>
        <dbReference type="Proteomes" id="UP000271291"/>
    </source>
</evidence>
<protein>
    <submittedName>
        <fullName evidence="2">Uncharacterized protein</fullName>
    </submittedName>
</protein>
<accession>A0A3Q9KQS8</accession>
<evidence type="ECO:0000313" key="5">
    <source>
        <dbReference type="Proteomes" id="UP000501753"/>
    </source>
</evidence>
<gene>
    <name evidence="3" type="ORF">DDJ31_13925</name>
    <name evidence="2" type="ORF">ELQ87_25350</name>
</gene>
<dbReference type="EMBL" id="CP034687">
    <property type="protein sequence ID" value="AZS87195.1"/>
    <property type="molecule type" value="Genomic_DNA"/>
</dbReference>
<evidence type="ECO:0000313" key="3">
    <source>
        <dbReference type="EMBL" id="QCN85952.1"/>
    </source>
</evidence>
<dbReference type="RefSeq" id="WP_127179996.1">
    <property type="nucleotide sequence ID" value="NZ_CP029078.1"/>
</dbReference>
<dbReference type="Proteomes" id="UP000271291">
    <property type="component" value="Chromosome"/>
</dbReference>
<sequence>MKRPPHVNATEWAEYQQHRAEVDDLAQVADQDAQMEHDLIAAHDEYELGFSQESQPGVASAGRTPPPHRSPASSRRRNRGR</sequence>
<dbReference type="EMBL" id="CP029078">
    <property type="protein sequence ID" value="QCN85952.1"/>
    <property type="molecule type" value="Genomic_DNA"/>
</dbReference>
<dbReference type="KEGG" id="sgd:ELQ87_25350"/>
<proteinExistence type="predicted"/>
<dbReference type="AlphaFoldDB" id="A0A3Q9KQS8"/>
<reference evidence="2 4" key="2">
    <citation type="submission" date="2018-12" db="EMBL/GenBank/DDBJ databases">
        <title>Streptomyces griseoviridis F1-27 complete genome.</title>
        <authorList>
            <person name="Mariita R.M."/>
            <person name="Sello J.K."/>
        </authorList>
    </citation>
    <scope>NUCLEOTIDE SEQUENCE [LARGE SCALE GENOMIC DNA]</scope>
    <source>
        <strain evidence="2 4">F1-27</strain>
    </source>
</reference>
<organism evidence="2 4">
    <name type="scientific">Streptomyces griseoviridis</name>
    <dbReference type="NCBI Taxonomy" id="45398"/>
    <lineage>
        <taxon>Bacteria</taxon>
        <taxon>Bacillati</taxon>
        <taxon>Actinomycetota</taxon>
        <taxon>Actinomycetes</taxon>
        <taxon>Kitasatosporales</taxon>
        <taxon>Streptomycetaceae</taxon>
        <taxon>Streptomyces</taxon>
    </lineage>
</organism>
<keyword evidence="5" id="KW-1185">Reference proteome</keyword>
<evidence type="ECO:0000313" key="2">
    <source>
        <dbReference type="EMBL" id="AZS87195.1"/>
    </source>
</evidence>
<dbReference type="Proteomes" id="UP000501753">
    <property type="component" value="Chromosome"/>
</dbReference>
<reference evidence="3 5" key="1">
    <citation type="submission" date="2018-04" db="EMBL/GenBank/DDBJ databases">
        <title>Complete genome sequences of Streptomyces griseoviridis K61 and characterization of antagonistic properties of biological control agents.</title>
        <authorList>
            <person name="Mariita R.M."/>
            <person name="Sello J.K."/>
        </authorList>
    </citation>
    <scope>NUCLEOTIDE SEQUENCE [LARGE SCALE GENOMIC DNA]</scope>
    <source>
        <strain evidence="3 5">K61</strain>
    </source>
</reference>
<feature type="region of interest" description="Disordered" evidence="1">
    <location>
        <begin position="46"/>
        <end position="81"/>
    </location>
</feature>